<proteinExistence type="predicted"/>
<dbReference type="EMBL" id="AP024271">
    <property type="protein sequence ID" value="BCP67466.1"/>
    <property type="molecule type" value="Genomic_DNA"/>
</dbReference>
<feature type="compositionally biased region" description="Pro residues" evidence="1">
    <location>
        <begin position="74"/>
        <end position="87"/>
    </location>
</feature>
<gene>
    <name evidence="2" type="ORF">TthHB5018_b24000</name>
</gene>
<feature type="compositionally biased region" description="Low complexity" evidence="1">
    <location>
        <begin position="92"/>
        <end position="108"/>
    </location>
</feature>
<evidence type="ECO:0000313" key="2">
    <source>
        <dbReference type="EMBL" id="BCP67466.1"/>
    </source>
</evidence>
<keyword evidence="2" id="KW-0614">Plasmid</keyword>
<name>A0A7R7TGZ5_THETH</name>
<protein>
    <submittedName>
        <fullName evidence="2">Uncharacterized protein</fullName>
    </submittedName>
</protein>
<accession>A0A7R7TGZ5</accession>
<evidence type="ECO:0000313" key="3">
    <source>
        <dbReference type="Proteomes" id="UP000596099"/>
    </source>
</evidence>
<geneLocation type="plasmid" evidence="2 3">
    <name>pHB5018b</name>
</geneLocation>
<dbReference type="Proteomes" id="UP000596099">
    <property type="component" value="Plasmid pHB5018b"/>
</dbReference>
<feature type="compositionally biased region" description="Basic and acidic residues" evidence="1">
    <location>
        <begin position="8"/>
        <end position="23"/>
    </location>
</feature>
<reference evidence="3" key="1">
    <citation type="submission" date="2021-01" db="EMBL/GenBank/DDBJ databases">
        <title>Complete Genome Sequence of Thermus thermophilus Strain HB5018, Isolated from Mine Onsen Hot Spring.</title>
        <authorList>
            <person name="Miyazaki K."/>
            <person name="Moriya T."/>
            <person name="Nemoto N."/>
            <person name="Oshima T."/>
            <person name="Yura K."/>
            <person name="Bessho Y."/>
        </authorList>
    </citation>
    <scope>NUCLEOTIDE SEQUENCE [LARGE SCALE GENOMIC DNA]</scope>
    <source>
        <strain evidence="3">HB5018</strain>
        <plasmid evidence="3">pHB5018b</plasmid>
    </source>
</reference>
<evidence type="ECO:0000256" key="1">
    <source>
        <dbReference type="SAM" id="MobiDB-lite"/>
    </source>
</evidence>
<feature type="region of interest" description="Disordered" evidence="1">
    <location>
        <begin position="1"/>
        <end position="144"/>
    </location>
</feature>
<sequence length="144" mass="15783">MKAVARGDPLEKPFLEETLRDGKGPLGGQEGRAARRRPSWNSSSERLSRRPWRRAMGSGGLPVKAERKRGRAQPPWPGGPPTTPPAPEEGLRLLLGEGEVRGLQVDEPPLGEELGELGVGEGLRLARTRRQGRVRRRGRGPPPR</sequence>
<feature type="compositionally biased region" description="Basic residues" evidence="1">
    <location>
        <begin position="126"/>
        <end position="144"/>
    </location>
</feature>
<dbReference type="AlphaFoldDB" id="A0A7R7TGZ5"/>
<organism evidence="2 3">
    <name type="scientific">Thermus thermophilus</name>
    <dbReference type="NCBI Taxonomy" id="274"/>
    <lineage>
        <taxon>Bacteria</taxon>
        <taxon>Thermotogati</taxon>
        <taxon>Deinococcota</taxon>
        <taxon>Deinococci</taxon>
        <taxon>Thermales</taxon>
        <taxon>Thermaceae</taxon>
        <taxon>Thermus</taxon>
    </lineage>
</organism>